<keyword evidence="6 7" id="KW-0472">Membrane</keyword>
<protein>
    <submittedName>
        <fullName evidence="9">Carbohydrate ABC transporter permease</fullName>
    </submittedName>
</protein>
<evidence type="ECO:0000256" key="1">
    <source>
        <dbReference type="ARBA" id="ARBA00004651"/>
    </source>
</evidence>
<dbReference type="PROSITE" id="PS50928">
    <property type="entry name" value="ABC_TM1"/>
    <property type="match status" value="1"/>
</dbReference>
<dbReference type="PANTHER" id="PTHR32243:SF18">
    <property type="entry name" value="INNER MEMBRANE ABC TRANSPORTER PERMEASE PROTEIN YCJP"/>
    <property type="match status" value="1"/>
</dbReference>
<feature type="transmembrane region" description="Helical" evidence="7">
    <location>
        <begin position="34"/>
        <end position="57"/>
    </location>
</feature>
<dbReference type="GO" id="GO:0005886">
    <property type="term" value="C:plasma membrane"/>
    <property type="evidence" value="ECO:0007669"/>
    <property type="project" value="UniProtKB-SubCell"/>
</dbReference>
<feature type="transmembrane region" description="Helical" evidence="7">
    <location>
        <begin position="156"/>
        <end position="180"/>
    </location>
</feature>
<dbReference type="AlphaFoldDB" id="A0A7Y7IJL8"/>
<evidence type="ECO:0000256" key="5">
    <source>
        <dbReference type="ARBA" id="ARBA00022989"/>
    </source>
</evidence>
<dbReference type="InterPro" id="IPR035906">
    <property type="entry name" value="MetI-like_sf"/>
</dbReference>
<feature type="domain" description="ABC transmembrane type-1" evidence="8">
    <location>
        <begin position="95"/>
        <end position="282"/>
    </location>
</feature>
<sequence>MSNALLPAGSTRVDPQAAAAPARRRKPLSVRAYTWFRVGALIVVVLALLAPLAWLFASSLKTNVDIYDASKTIVFTPTLENYVNVITRNNYFVYIFNSFWVALVSTVLSLLLGVPAAYAMSRFTMHRSALVVLMARVIPGISLLVPWYYVFSNMRMVGGFTVLILSHMFVALPLIVYIMMSYFDSMPLELEESAQVDGLTPIGAFQKITLPLSVGGMATSGILAFIFSWNNFMFALVLSGAHTKTLPVAIFDFVSYASIDWGGLMAAATVVTVPIMVIALFTQKYIVSGMTAGATKG</sequence>
<keyword evidence="2 7" id="KW-0813">Transport</keyword>
<reference evidence="9 10" key="1">
    <citation type="submission" date="2020-02" db="EMBL/GenBank/DDBJ databases">
        <title>Genome sequence of strain AETb3-4.</title>
        <authorList>
            <person name="Gao J."/>
            <person name="Zhang X."/>
        </authorList>
    </citation>
    <scope>NUCLEOTIDE SEQUENCE [LARGE SCALE GENOMIC DNA]</scope>
    <source>
        <strain evidence="9 10">AETb3-4</strain>
    </source>
</reference>
<comment type="subcellular location">
    <subcellularLocation>
        <location evidence="1 7">Cell membrane</location>
        <topology evidence="1 7">Multi-pass membrane protein</topology>
    </subcellularLocation>
</comment>
<accession>A0A7Y7IJL8</accession>
<evidence type="ECO:0000256" key="7">
    <source>
        <dbReference type="RuleBase" id="RU363032"/>
    </source>
</evidence>
<dbReference type="RefSeq" id="WP_176636352.1">
    <property type="nucleotide sequence ID" value="NZ_JAAMFM010000036.1"/>
</dbReference>
<dbReference type="Pfam" id="PF00528">
    <property type="entry name" value="BPD_transp_1"/>
    <property type="match status" value="1"/>
</dbReference>
<gene>
    <name evidence="9" type="ORF">G6034_17340</name>
</gene>
<dbReference type="SUPFAM" id="SSF161098">
    <property type="entry name" value="MetI-like"/>
    <property type="match status" value="1"/>
</dbReference>
<keyword evidence="4 7" id="KW-0812">Transmembrane</keyword>
<evidence type="ECO:0000256" key="4">
    <source>
        <dbReference type="ARBA" id="ARBA00022692"/>
    </source>
</evidence>
<keyword evidence="5 7" id="KW-1133">Transmembrane helix</keyword>
<comment type="caution">
    <text evidence="9">The sequence shown here is derived from an EMBL/GenBank/DDBJ whole genome shotgun (WGS) entry which is preliminary data.</text>
</comment>
<evidence type="ECO:0000256" key="2">
    <source>
        <dbReference type="ARBA" id="ARBA00022448"/>
    </source>
</evidence>
<feature type="transmembrane region" description="Helical" evidence="7">
    <location>
        <begin position="261"/>
        <end position="281"/>
    </location>
</feature>
<evidence type="ECO:0000259" key="8">
    <source>
        <dbReference type="PROSITE" id="PS50928"/>
    </source>
</evidence>
<evidence type="ECO:0000313" key="10">
    <source>
        <dbReference type="Proteomes" id="UP000543556"/>
    </source>
</evidence>
<dbReference type="EMBL" id="JAAMFM010000036">
    <property type="protein sequence ID" value="NVM96635.1"/>
    <property type="molecule type" value="Genomic_DNA"/>
</dbReference>
<dbReference type="PANTHER" id="PTHR32243">
    <property type="entry name" value="MALTOSE TRANSPORT SYSTEM PERMEASE-RELATED"/>
    <property type="match status" value="1"/>
</dbReference>
<keyword evidence="3" id="KW-1003">Cell membrane</keyword>
<dbReference type="InterPro" id="IPR050901">
    <property type="entry name" value="BP-dep_ABC_trans_perm"/>
</dbReference>
<feature type="transmembrane region" description="Helical" evidence="7">
    <location>
        <begin position="91"/>
        <end position="118"/>
    </location>
</feature>
<proteinExistence type="inferred from homology"/>
<dbReference type="InterPro" id="IPR000515">
    <property type="entry name" value="MetI-like"/>
</dbReference>
<name>A0A7Y7IJL8_9MICC</name>
<evidence type="ECO:0000313" key="9">
    <source>
        <dbReference type="EMBL" id="NVM96635.1"/>
    </source>
</evidence>
<evidence type="ECO:0000256" key="6">
    <source>
        <dbReference type="ARBA" id="ARBA00023136"/>
    </source>
</evidence>
<dbReference type="Proteomes" id="UP000543556">
    <property type="component" value="Unassembled WGS sequence"/>
</dbReference>
<keyword evidence="10" id="KW-1185">Reference proteome</keyword>
<dbReference type="Gene3D" id="1.10.3720.10">
    <property type="entry name" value="MetI-like"/>
    <property type="match status" value="1"/>
</dbReference>
<dbReference type="CDD" id="cd06261">
    <property type="entry name" value="TM_PBP2"/>
    <property type="match status" value="1"/>
</dbReference>
<evidence type="ECO:0000256" key="3">
    <source>
        <dbReference type="ARBA" id="ARBA00022475"/>
    </source>
</evidence>
<comment type="similarity">
    <text evidence="7">Belongs to the binding-protein-dependent transport system permease family.</text>
</comment>
<dbReference type="GO" id="GO:0055085">
    <property type="term" value="P:transmembrane transport"/>
    <property type="evidence" value="ECO:0007669"/>
    <property type="project" value="InterPro"/>
</dbReference>
<feature type="transmembrane region" description="Helical" evidence="7">
    <location>
        <begin position="130"/>
        <end position="150"/>
    </location>
</feature>
<organism evidence="9 10">
    <name type="scientific">Arthrobacter wenxiniae</name>
    <dbReference type="NCBI Taxonomy" id="2713570"/>
    <lineage>
        <taxon>Bacteria</taxon>
        <taxon>Bacillati</taxon>
        <taxon>Actinomycetota</taxon>
        <taxon>Actinomycetes</taxon>
        <taxon>Micrococcales</taxon>
        <taxon>Micrococcaceae</taxon>
        <taxon>Arthrobacter</taxon>
    </lineage>
</organism>